<evidence type="ECO:0000313" key="2">
    <source>
        <dbReference type="Proteomes" id="UP000007437"/>
    </source>
</evidence>
<gene>
    <name evidence="1" type="ordered locus">RBRH_03181</name>
</gene>
<evidence type="ECO:0000313" key="1">
    <source>
        <dbReference type="EMBL" id="CBW73915.1"/>
    </source>
</evidence>
<dbReference type="KEGG" id="brh:RBRH_03181"/>
<name>E5AM38_MYCRK</name>
<proteinExistence type="predicted"/>
<dbReference type="EMBL" id="FR687359">
    <property type="protein sequence ID" value="CBW73915.1"/>
    <property type="molecule type" value="Genomic_DNA"/>
</dbReference>
<dbReference type="STRING" id="882378.RBRH_03181"/>
<dbReference type="AlphaFoldDB" id="E5AM38"/>
<dbReference type="Proteomes" id="UP000007437">
    <property type="component" value="Chromosome"/>
</dbReference>
<accession>E5AM38</accession>
<sequence length="62" mass="6371">MGRAGPALAVVRTRAAHRPQRRCVPCNGWRVPLDNVAGPGPVGEALIMTAFGLVVAIPAAIA</sequence>
<organism evidence="1 2">
    <name type="scientific">Mycetohabitans rhizoxinica (strain DSM 19002 / CIP 109453 / HKI 454)</name>
    <name type="common">Paraburkholderia rhizoxinica</name>
    <dbReference type="NCBI Taxonomy" id="882378"/>
    <lineage>
        <taxon>Bacteria</taxon>
        <taxon>Pseudomonadati</taxon>
        <taxon>Pseudomonadota</taxon>
        <taxon>Betaproteobacteria</taxon>
        <taxon>Burkholderiales</taxon>
        <taxon>Burkholderiaceae</taxon>
        <taxon>Mycetohabitans</taxon>
    </lineage>
</organism>
<reference evidence="1 2" key="1">
    <citation type="journal article" date="2011" name="J. Bacteriol.">
        <title>Complete genome sequence of Burkholderia rhizoxinica, an endosymbiont of Rhizopus microsporus.</title>
        <authorList>
            <person name="Lackner G."/>
            <person name="Moebius N."/>
            <person name="Partida-Martinez L."/>
            <person name="Hertweck C."/>
        </authorList>
    </citation>
    <scope>NUCLEOTIDE SEQUENCE [LARGE SCALE GENOMIC DNA]</scope>
    <source>
        <strain evidence="2">DSM 19002 / CIP 109453 / HKI 454</strain>
    </source>
</reference>
<protein>
    <submittedName>
        <fullName evidence="1">TolQ protein</fullName>
    </submittedName>
</protein>
<dbReference type="HOGENOM" id="CLU_2895423_0_0_4"/>